<accession>A0AAN7P449</accession>
<gene>
    <name evidence="1" type="ORF">RN001_012614</name>
</gene>
<evidence type="ECO:0000313" key="2">
    <source>
        <dbReference type="Proteomes" id="UP001353858"/>
    </source>
</evidence>
<protein>
    <submittedName>
        <fullName evidence="1">Uncharacterized protein</fullName>
    </submittedName>
</protein>
<evidence type="ECO:0000313" key="1">
    <source>
        <dbReference type="EMBL" id="KAK4876192.1"/>
    </source>
</evidence>
<sequence>MSEFMQSQNSEFLQEKQKKCWMSTLGANEENTQNISLDVPELSVLLQITRYKFESFENIDKIENQNMLSTIELKCNVSGTISKFSKSLSACKCPTEEDIDNQNSSTNSLVPISKRKIELISYLLAKIFNISY</sequence>
<comment type="caution">
    <text evidence="1">The sequence shown here is derived from an EMBL/GenBank/DDBJ whole genome shotgun (WGS) entry which is preliminary data.</text>
</comment>
<reference evidence="2" key="1">
    <citation type="submission" date="2023-01" db="EMBL/GenBank/DDBJ databases">
        <title>Key to firefly adult light organ development and bioluminescence: homeobox transcription factors regulate luciferase expression and transportation to peroxisome.</title>
        <authorList>
            <person name="Fu X."/>
        </authorList>
    </citation>
    <scope>NUCLEOTIDE SEQUENCE [LARGE SCALE GENOMIC DNA]</scope>
</reference>
<organism evidence="1 2">
    <name type="scientific">Aquatica leii</name>
    <dbReference type="NCBI Taxonomy" id="1421715"/>
    <lineage>
        <taxon>Eukaryota</taxon>
        <taxon>Metazoa</taxon>
        <taxon>Ecdysozoa</taxon>
        <taxon>Arthropoda</taxon>
        <taxon>Hexapoda</taxon>
        <taxon>Insecta</taxon>
        <taxon>Pterygota</taxon>
        <taxon>Neoptera</taxon>
        <taxon>Endopterygota</taxon>
        <taxon>Coleoptera</taxon>
        <taxon>Polyphaga</taxon>
        <taxon>Elateriformia</taxon>
        <taxon>Elateroidea</taxon>
        <taxon>Lampyridae</taxon>
        <taxon>Luciolinae</taxon>
        <taxon>Aquatica</taxon>
    </lineage>
</organism>
<name>A0AAN7P449_9COLE</name>
<proteinExistence type="predicted"/>
<dbReference type="Proteomes" id="UP001353858">
    <property type="component" value="Unassembled WGS sequence"/>
</dbReference>
<dbReference type="EMBL" id="JARPUR010000005">
    <property type="protein sequence ID" value="KAK4876192.1"/>
    <property type="molecule type" value="Genomic_DNA"/>
</dbReference>
<keyword evidence="2" id="KW-1185">Reference proteome</keyword>
<dbReference type="AlphaFoldDB" id="A0AAN7P449"/>